<organism evidence="2 3">
    <name type="scientific">Stemphylium lycopersici</name>
    <name type="common">Tomato gray leaf spot disease fungus</name>
    <name type="synonym">Thyrospora lycopersici</name>
    <dbReference type="NCBI Taxonomy" id="183478"/>
    <lineage>
        <taxon>Eukaryota</taxon>
        <taxon>Fungi</taxon>
        <taxon>Dikarya</taxon>
        <taxon>Ascomycota</taxon>
        <taxon>Pezizomycotina</taxon>
        <taxon>Dothideomycetes</taxon>
        <taxon>Pleosporomycetidae</taxon>
        <taxon>Pleosporales</taxon>
        <taxon>Pleosporineae</taxon>
        <taxon>Pleosporaceae</taxon>
        <taxon>Stemphylium</taxon>
    </lineage>
</organism>
<dbReference type="Pfam" id="PF01048">
    <property type="entry name" value="PNP_UDP_1"/>
    <property type="match status" value="1"/>
</dbReference>
<name>A0A364MUV2_STELY</name>
<keyword evidence="3" id="KW-1185">Reference proteome</keyword>
<protein>
    <submittedName>
        <fullName evidence="2">Purine and uridine phosphorylase</fullName>
    </submittedName>
</protein>
<dbReference type="GO" id="GO:0009116">
    <property type="term" value="P:nucleoside metabolic process"/>
    <property type="evidence" value="ECO:0007669"/>
    <property type="project" value="InterPro"/>
</dbReference>
<accession>A0A364MUV2</accession>
<evidence type="ECO:0000313" key="3">
    <source>
        <dbReference type="Proteomes" id="UP000249619"/>
    </source>
</evidence>
<feature type="domain" description="Nucleoside phosphorylase" evidence="1">
    <location>
        <begin position="19"/>
        <end position="305"/>
    </location>
</feature>
<dbReference type="Proteomes" id="UP000249619">
    <property type="component" value="Unassembled WGS sequence"/>
</dbReference>
<sequence>MNPSDYTVGWIAPLSLELTAARHMLDVEHSEVTNNEHRYIAGKIGDHNVVIGIQSKMGTSAAADLAARMRRACPNIEFFLVVGIGGGVPSYGPAGDVNTIVLGDVVVSSPRGNHGGVFTYDTGAWVEDGQLSNTGHLNGPPSELSAAVGSLRSRHDGSQGTKIPQYLAQMRTKLNESARARFEDQGADNDRLYQSYFPHPHDEPNELCDNCCDSSFCTQRSKRGEGAGRAVDTPKVHYGNIASSNQLQVSATMRDRIAAEHQAICFEMEGAGVIQNHPCLVIRGICDYSDSHKNKRWQSYAAATAAAYAKELLLSMAPAAVAGEAEPLRPLSARESGQVQHITFGSNNQGLQSGNIYGGVSGLTFGGK</sequence>
<dbReference type="InterPro" id="IPR053137">
    <property type="entry name" value="NLR-like"/>
</dbReference>
<dbReference type="EMBL" id="QGDH01000166">
    <property type="protein sequence ID" value="RAR04012.1"/>
    <property type="molecule type" value="Genomic_DNA"/>
</dbReference>
<dbReference type="PANTHER" id="PTHR46082">
    <property type="entry name" value="ATP/GTP-BINDING PROTEIN-RELATED"/>
    <property type="match status" value="1"/>
</dbReference>
<dbReference type="PANTHER" id="PTHR46082:SF11">
    <property type="entry name" value="AAA+ ATPASE DOMAIN-CONTAINING PROTEIN-RELATED"/>
    <property type="match status" value="1"/>
</dbReference>
<dbReference type="STRING" id="183478.A0A364MUV2"/>
<dbReference type="InterPro" id="IPR000845">
    <property type="entry name" value="Nucleoside_phosphorylase_d"/>
</dbReference>
<dbReference type="GO" id="GO:0003824">
    <property type="term" value="F:catalytic activity"/>
    <property type="evidence" value="ECO:0007669"/>
    <property type="project" value="InterPro"/>
</dbReference>
<reference evidence="3" key="1">
    <citation type="submission" date="2018-05" db="EMBL/GenBank/DDBJ databases">
        <title>Draft genome sequence of Stemphylium lycopersici strain CIDEFI 213.</title>
        <authorList>
            <person name="Medina R."/>
            <person name="Franco M.E.E."/>
            <person name="Lucentini C.G."/>
            <person name="Saparrat M.C.N."/>
            <person name="Balatti P.A."/>
        </authorList>
    </citation>
    <scope>NUCLEOTIDE SEQUENCE [LARGE SCALE GENOMIC DNA]</scope>
    <source>
        <strain evidence="3">CIDEFI 213</strain>
    </source>
</reference>
<dbReference type="AlphaFoldDB" id="A0A364MUV2"/>
<gene>
    <name evidence="2" type="ORF">DDE83_008023</name>
</gene>
<dbReference type="InterPro" id="IPR035994">
    <property type="entry name" value="Nucleoside_phosphorylase_sf"/>
</dbReference>
<comment type="caution">
    <text evidence="2">The sequence shown here is derived from an EMBL/GenBank/DDBJ whole genome shotgun (WGS) entry which is preliminary data.</text>
</comment>
<dbReference type="Gene3D" id="3.40.50.1580">
    <property type="entry name" value="Nucleoside phosphorylase domain"/>
    <property type="match status" value="1"/>
</dbReference>
<evidence type="ECO:0000259" key="1">
    <source>
        <dbReference type="Pfam" id="PF01048"/>
    </source>
</evidence>
<proteinExistence type="predicted"/>
<dbReference type="SUPFAM" id="SSF53167">
    <property type="entry name" value="Purine and uridine phosphorylases"/>
    <property type="match status" value="1"/>
</dbReference>
<evidence type="ECO:0000313" key="2">
    <source>
        <dbReference type="EMBL" id="RAR04012.1"/>
    </source>
</evidence>